<sequence>MNPKIPTKAWLSYDSMLLSASQIVSKAMIGMGCDLIMDAYKMEVPVMETSCIPIVGDMISKQKWTVDVKTVKKMLEFEKDMHSINPDDLKWLQPNNCNVDLEDMTLPLPLHNSLHAFLTNGLKDLLISTEYGLSAKICDILLGVFPSYMSSHLQMFLYNPALLQDDYDPLDEDDILDPFSLISMYCMQLNISEHMYRQGEVESGNVINDVALFKPKDQACSGTKEKHSERNKSNVPIKTIRHIKASNNNTASLNEQRIGLGDEATPFTGAFTHLECSASLQREVDDYNHAKECTGSSMSRLMNNERSLWQDLNPNSALHSIYQRSSPALSTNDAKPFAQEIGRSESYSTVNNMTASITDLSSSIISSAFPSNSRSPCYGDGNVRSTLCCNTKDGQLQNNTRKRSIIESMKDRDSGSRLKNNRRKLSLLSPNLSKFSRPSDAADISQEFSVPLSANYNSDYEGIDITRAGFSIMNDRPKDVLRDMPSLQHMQVEAYPFKVADRVNEFVRLRKRTTPFLEQ</sequence>
<dbReference type="Proteomes" id="UP000654370">
    <property type="component" value="Unassembled WGS sequence"/>
</dbReference>
<dbReference type="AlphaFoldDB" id="A0A8H7PSA0"/>
<keyword evidence="2" id="KW-1185">Reference proteome</keyword>
<reference evidence="1" key="1">
    <citation type="submission" date="2020-12" db="EMBL/GenBank/DDBJ databases">
        <title>Metabolic potential, ecology and presence of endohyphal bacteria is reflected in genomic diversity of Mucoromycotina.</title>
        <authorList>
            <person name="Muszewska A."/>
            <person name="Okrasinska A."/>
            <person name="Steczkiewicz K."/>
            <person name="Drgas O."/>
            <person name="Orlowska M."/>
            <person name="Perlinska-Lenart U."/>
            <person name="Aleksandrzak-Piekarczyk T."/>
            <person name="Szatraj K."/>
            <person name="Zielenkiewicz U."/>
            <person name="Pilsyk S."/>
            <person name="Malc E."/>
            <person name="Mieczkowski P."/>
            <person name="Kruszewska J.S."/>
            <person name="Biernat P."/>
            <person name="Pawlowska J."/>
        </authorList>
    </citation>
    <scope>NUCLEOTIDE SEQUENCE</scope>
    <source>
        <strain evidence="1">WA0000067209</strain>
    </source>
</reference>
<evidence type="ECO:0000313" key="1">
    <source>
        <dbReference type="EMBL" id="KAG2179268.1"/>
    </source>
</evidence>
<protein>
    <submittedName>
        <fullName evidence="1">Uncharacterized protein</fullName>
    </submittedName>
</protein>
<proteinExistence type="predicted"/>
<evidence type="ECO:0000313" key="2">
    <source>
        <dbReference type="Proteomes" id="UP000654370"/>
    </source>
</evidence>
<dbReference type="EMBL" id="JAEPQZ010000007">
    <property type="protein sequence ID" value="KAG2179268.1"/>
    <property type="molecule type" value="Genomic_DNA"/>
</dbReference>
<comment type="caution">
    <text evidence="1">The sequence shown here is derived from an EMBL/GenBank/DDBJ whole genome shotgun (WGS) entry which is preliminary data.</text>
</comment>
<accession>A0A8H7PSA0</accession>
<dbReference type="OrthoDB" id="10490655at2759"/>
<name>A0A8H7PSA0_MORIS</name>
<organism evidence="1 2">
    <name type="scientific">Mortierella isabellina</name>
    <name type="common">Filamentous fungus</name>
    <name type="synonym">Umbelopsis isabellina</name>
    <dbReference type="NCBI Taxonomy" id="91625"/>
    <lineage>
        <taxon>Eukaryota</taxon>
        <taxon>Fungi</taxon>
        <taxon>Fungi incertae sedis</taxon>
        <taxon>Mucoromycota</taxon>
        <taxon>Mucoromycotina</taxon>
        <taxon>Umbelopsidomycetes</taxon>
        <taxon>Umbelopsidales</taxon>
        <taxon>Umbelopsidaceae</taxon>
        <taxon>Umbelopsis</taxon>
    </lineage>
</organism>
<gene>
    <name evidence="1" type="ORF">INT43_002118</name>
</gene>